<dbReference type="InterPro" id="IPR050896">
    <property type="entry name" value="Mito_lipid_metab_GTPase"/>
</dbReference>
<evidence type="ECO:0000313" key="3">
    <source>
        <dbReference type="Proteomes" id="UP000823046"/>
    </source>
</evidence>
<gene>
    <name evidence="2" type="ORF">IE077_001679</name>
</gene>
<organism evidence="2 3">
    <name type="scientific">Cardiosporidium cionae</name>
    <dbReference type="NCBI Taxonomy" id="476202"/>
    <lineage>
        <taxon>Eukaryota</taxon>
        <taxon>Sar</taxon>
        <taxon>Alveolata</taxon>
        <taxon>Apicomplexa</taxon>
        <taxon>Aconoidasida</taxon>
        <taxon>Nephromycida</taxon>
        <taxon>Cardiosporidium</taxon>
    </lineage>
</organism>
<dbReference type="PANTHER" id="PTHR46434">
    <property type="entry name" value="GENETIC INTERACTOR OF PROHIBITINS 3, MITOCHONDRIAL"/>
    <property type="match status" value="1"/>
</dbReference>
<reference evidence="2 3" key="1">
    <citation type="journal article" date="2020" name="bioRxiv">
        <title>Metabolic contributions of an alphaproteobacterial endosymbiont in the apicomplexan Cardiosporidium cionae.</title>
        <authorList>
            <person name="Hunter E.S."/>
            <person name="Paight C.J."/>
            <person name="Lane C.E."/>
        </authorList>
    </citation>
    <scope>NUCLEOTIDE SEQUENCE [LARGE SCALE GENOMIC DNA]</scope>
    <source>
        <strain evidence="2">ESH_2018</strain>
    </source>
</reference>
<dbReference type="Pfam" id="PF01926">
    <property type="entry name" value="MMR_HSR1"/>
    <property type="match status" value="1"/>
</dbReference>
<evidence type="ECO:0000313" key="2">
    <source>
        <dbReference type="EMBL" id="KAF8819094.1"/>
    </source>
</evidence>
<keyword evidence="3" id="KW-1185">Reference proteome</keyword>
<proteinExistence type="predicted"/>
<evidence type="ECO:0000259" key="1">
    <source>
        <dbReference type="Pfam" id="PF01926"/>
    </source>
</evidence>
<dbReference type="InterPro" id="IPR027417">
    <property type="entry name" value="P-loop_NTPase"/>
</dbReference>
<accession>A0ABQ7J522</accession>
<protein>
    <submittedName>
        <fullName evidence="2">DnaJ domain-containing protein</fullName>
    </submittedName>
</protein>
<dbReference type="PANTHER" id="PTHR46434:SF1">
    <property type="entry name" value="GENETIC INTERACTOR OF PROHIBITINS 3, MITOCHONDRIAL"/>
    <property type="match status" value="1"/>
</dbReference>
<feature type="domain" description="G" evidence="1">
    <location>
        <begin position="331"/>
        <end position="401"/>
    </location>
</feature>
<comment type="caution">
    <text evidence="2">The sequence shown here is derived from an EMBL/GenBank/DDBJ whole genome shotgun (WGS) entry which is preliminary data.</text>
</comment>
<dbReference type="SUPFAM" id="SSF52540">
    <property type="entry name" value="P-loop containing nucleoside triphosphate hydrolases"/>
    <property type="match status" value="1"/>
</dbReference>
<dbReference type="Gene3D" id="3.40.50.300">
    <property type="entry name" value="P-loop containing nucleotide triphosphate hydrolases"/>
    <property type="match status" value="1"/>
</dbReference>
<dbReference type="EMBL" id="JADAQX010000965">
    <property type="protein sequence ID" value="KAF8819094.1"/>
    <property type="molecule type" value="Genomic_DNA"/>
</dbReference>
<sequence length="468" mass="52948">MATIALPKVLLPVHRFRLYGYRCFSSCCCFPSASHEKNTKRHDYGRPAFCSASFLWLRLEKRVDFPSVAKFPSRISSILCATHISTSFPRFFSTVSTPNGSNTLHDPSTQEGLVEDPFWSNPLQPQRCVGCGITFQTETPGAAGFVDAKKIEEFSGGRKKVYPKMKGHWVETTPENVKVMKFYKKYDFSHMMPSEESSSRPQFLGEKEMAGFVNKILSSIRKDSLVLKMIDILDIESSIVPELFEGCRNRRLQVLYIKDEIVVIWIINKMDCLPKGIDFQEIKQWIRRLVRQIKNVHVDDIVLLSSLTGLHFEELETSMKRFIHIDQPKFIYVVGRVNSGKSTFVNGFLKFIGYRHSGTVFMKRGVGGVTRSAIPGTTLECLPFGLPKGFKFIDTPGIPSSSQISSLLRHDKDLFDILPTKCIQPQKVTLTDGKSLLIGALARIDHISGVSSICLAYFSNKIKYQQCK</sequence>
<dbReference type="InterPro" id="IPR006073">
    <property type="entry name" value="GTP-bd"/>
</dbReference>
<name>A0ABQ7J522_9APIC</name>
<dbReference type="Proteomes" id="UP000823046">
    <property type="component" value="Unassembled WGS sequence"/>
</dbReference>